<reference evidence="4" key="1">
    <citation type="submission" date="2021-01" db="EMBL/GenBank/DDBJ databases">
        <authorList>
            <person name="Corre E."/>
            <person name="Pelletier E."/>
            <person name="Niang G."/>
            <person name="Scheremetjew M."/>
            <person name="Finn R."/>
            <person name="Kale V."/>
            <person name="Holt S."/>
            <person name="Cochrane G."/>
            <person name="Meng A."/>
            <person name="Brown T."/>
            <person name="Cohen L."/>
        </authorList>
    </citation>
    <scope>NUCLEOTIDE SEQUENCE</scope>
    <source>
        <strain evidence="4">CCMP3105</strain>
    </source>
</reference>
<evidence type="ECO:0008006" key="5">
    <source>
        <dbReference type="Google" id="ProtNLM"/>
    </source>
</evidence>
<dbReference type="AlphaFoldDB" id="A0A7S4REN0"/>
<keyword evidence="3" id="KW-0687">Ribonucleoprotein</keyword>
<dbReference type="Pfam" id="PF01780">
    <property type="entry name" value="Ribosomal_L37ae"/>
    <property type="match status" value="1"/>
</dbReference>
<dbReference type="GO" id="GO:0003735">
    <property type="term" value="F:structural constituent of ribosome"/>
    <property type="evidence" value="ECO:0007669"/>
    <property type="project" value="InterPro"/>
</dbReference>
<keyword evidence="2" id="KW-0689">Ribosomal protein</keyword>
<organism evidence="4">
    <name type="scientific">Alexandrium monilatum</name>
    <dbReference type="NCBI Taxonomy" id="311494"/>
    <lineage>
        <taxon>Eukaryota</taxon>
        <taxon>Sar</taxon>
        <taxon>Alveolata</taxon>
        <taxon>Dinophyceae</taxon>
        <taxon>Gonyaulacales</taxon>
        <taxon>Pyrocystaceae</taxon>
        <taxon>Alexandrium</taxon>
    </lineage>
</organism>
<evidence type="ECO:0000256" key="1">
    <source>
        <dbReference type="ARBA" id="ARBA00008672"/>
    </source>
</evidence>
<sequence length="122" mass="13035">MAQAAPAQVPSLASVRTAPSSCGMAKHTKRVGITGKYGTRYGASLRKISKKYEIQQHAKYMCTFCGKETVKRLAAGIWKCKAKQCRKTMAGGCWLLTTGAAATVRATVARLRKAQLGAADAK</sequence>
<protein>
    <recommendedName>
        <fullName evidence="5">60S ribosomal protein L37a</fullName>
    </recommendedName>
</protein>
<evidence type="ECO:0000313" key="4">
    <source>
        <dbReference type="EMBL" id="CAE4612157.1"/>
    </source>
</evidence>
<dbReference type="Gene3D" id="2.20.25.30">
    <property type="match status" value="1"/>
</dbReference>
<dbReference type="InterPro" id="IPR011332">
    <property type="entry name" value="Ribosomal_zn-bd"/>
</dbReference>
<gene>
    <name evidence="4" type="ORF">AMON00008_LOCUS34373</name>
</gene>
<evidence type="ECO:0000256" key="2">
    <source>
        <dbReference type="ARBA" id="ARBA00022980"/>
    </source>
</evidence>
<dbReference type="NCBIfam" id="TIGR00280">
    <property type="entry name" value="eL43_euk_arch"/>
    <property type="match status" value="1"/>
</dbReference>
<proteinExistence type="inferred from homology"/>
<dbReference type="PANTHER" id="PTHR48129:SF1">
    <property type="entry name" value="LARGE RIBOSOMAL SUBUNIT PROTEIN EL43"/>
    <property type="match status" value="1"/>
</dbReference>
<dbReference type="SUPFAM" id="SSF57829">
    <property type="entry name" value="Zn-binding ribosomal proteins"/>
    <property type="match status" value="1"/>
</dbReference>
<name>A0A7S4REN0_9DINO</name>
<accession>A0A7S4REN0</accession>
<dbReference type="GO" id="GO:0006412">
    <property type="term" value="P:translation"/>
    <property type="evidence" value="ECO:0007669"/>
    <property type="project" value="InterPro"/>
</dbReference>
<dbReference type="InterPro" id="IPR011331">
    <property type="entry name" value="Ribosomal_eL37/eL43"/>
</dbReference>
<dbReference type="InterPro" id="IPR050522">
    <property type="entry name" value="Ribosomal_protein_eL43"/>
</dbReference>
<dbReference type="EMBL" id="HBNR01049213">
    <property type="protein sequence ID" value="CAE4612157.1"/>
    <property type="molecule type" value="Transcribed_RNA"/>
</dbReference>
<dbReference type="InterPro" id="IPR002674">
    <property type="entry name" value="Ribosomal_eL43"/>
</dbReference>
<dbReference type="GO" id="GO:1990904">
    <property type="term" value="C:ribonucleoprotein complex"/>
    <property type="evidence" value="ECO:0007669"/>
    <property type="project" value="UniProtKB-KW"/>
</dbReference>
<dbReference type="GO" id="GO:0005840">
    <property type="term" value="C:ribosome"/>
    <property type="evidence" value="ECO:0007669"/>
    <property type="project" value="UniProtKB-KW"/>
</dbReference>
<evidence type="ECO:0000256" key="3">
    <source>
        <dbReference type="ARBA" id="ARBA00023274"/>
    </source>
</evidence>
<comment type="similarity">
    <text evidence="1">Belongs to the eukaryotic ribosomal protein eL43 family.</text>
</comment>
<dbReference type="PANTHER" id="PTHR48129">
    <property type="entry name" value="60S RIBOSOMAL PROTEIN L37A"/>
    <property type="match status" value="1"/>
</dbReference>